<keyword evidence="3" id="KW-1185">Reference proteome</keyword>
<sequence length="151" mass="16453">MEKLPRTSPDIVRFHNIRGLHSGRPLNSGLHGSPRVTLPRQSSSSREPLLGGTFEHAVSGISEADKQAIQVAGLADCFSRHGFGWEDGDGWLPGREAHYSRESLGACAKISLGPVGSWATGDNRLEIFGRLFRSARQLCTDHPLEVTHDNS</sequence>
<gene>
    <name evidence="2" type="ORF">QBC33DRAFT_536965</name>
</gene>
<evidence type="ECO:0000313" key="2">
    <source>
        <dbReference type="EMBL" id="KAK1767679.1"/>
    </source>
</evidence>
<dbReference type="GeneID" id="85310945"/>
<dbReference type="Proteomes" id="UP001244011">
    <property type="component" value="Unassembled WGS sequence"/>
</dbReference>
<comment type="caution">
    <text evidence="2">The sequence shown here is derived from an EMBL/GenBank/DDBJ whole genome shotgun (WGS) entry which is preliminary data.</text>
</comment>
<dbReference type="RefSeq" id="XP_060283892.1">
    <property type="nucleotide sequence ID" value="XM_060427758.1"/>
</dbReference>
<accession>A0AAJ0C048</accession>
<dbReference type="EMBL" id="MU839007">
    <property type="protein sequence ID" value="KAK1767679.1"/>
    <property type="molecule type" value="Genomic_DNA"/>
</dbReference>
<protein>
    <submittedName>
        <fullName evidence="2">Uncharacterized protein</fullName>
    </submittedName>
</protein>
<evidence type="ECO:0000313" key="3">
    <source>
        <dbReference type="Proteomes" id="UP001244011"/>
    </source>
</evidence>
<dbReference type="AlphaFoldDB" id="A0AAJ0C048"/>
<evidence type="ECO:0000256" key="1">
    <source>
        <dbReference type="SAM" id="MobiDB-lite"/>
    </source>
</evidence>
<reference evidence="2" key="1">
    <citation type="submission" date="2023-06" db="EMBL/GenBank/DDBJ databases">
        <title>Genome-scale phylogeny and comparative genomics of the fungal order Sordariales.</title>
        <authorList>
            <consortium name="Lawrence Berkeley National Laboratory"/>
            <person name="Hensen N."/>
            <person name="Bonometti L."/>
            <person name="Westerberg I."/>
            <person name="Brannstrom I.O."/>
            <person name="Guillou S."/>
            <person name="Cros-Aarteil S."/>
            <person name="Calhoun S."/>
            <person name="Haridas S."/>
            <person name="Kuo A."/>
            <person name="Mondo S."/>
            <person name="Pangilinan J."/>
            <person name="Riley R."/>
            <person name="Labutti K."/>
            <person name="Andreopoulos B."/>
            <person name="Lipzen A."/>
            <person name="Chen C."/>
            <person name="Yanf M."/>
            <person name="Daum C."/>
            <person name="Ng V."/>
            <person name="Clum A."/>
            <person name="Steindorff A."/>
            <person name="Ohm R."/>
            <person name="Martin F."/>
            <person name="Silar P."/>
            <person name="Natvig D."/>
            <person name="Lalanne C."/>
            <person name="Gautier V."/>
            <person name="Ament-Velasquez S.L."/>
            <person name="Kruys A."/>
            <person name="Hutchinson M.I."/>
            <person name="Powell A.J."/>
            <person name="Barry K."/>
            <person name="Miller A.N."/>
            <person name="Grigoriev I.V."/>
            <person name="Debuchy R."/>
            <person name="Gladieux P."/>
            <person name="Thoren M.H."/>
            <person name="Johannesson H."/>
        </authorList>
    </citation>
    <scope>NUCLEOTIDE SEQUENCE</scope>
    <source>
        <strain evidence="2">8032-3</strain>
    </source>
</reference>
<feature type="region of interest" description="Disordered" evidence="1">
    <location>
        <begin position="23"/>
        <end position="47"/>
    </location>
</feature>
<proteinExistence type="predicted"/>
<organism evidence="2 3">
    <name type="scientific">Phialemonium atrogriseum</name>
    <dbReference type="NCBI Taxonomy" id="1093897"/>
    <lineage>
        <taxon>Eukaryota</taxon>
        <taxon>Fungi</taxon>
        <taxon>Dikarya</taxon>
        <taxon>Ascomycota</taxon>
        <taxon>Pezizomycotina</taxon>
        <taxon>Sordariomycetes</taxon>
        <taxon>Sordariomycetidae</taxon>
        <taxon>Cephalothecales</taxon>
        <taxon>Cephalothecaceae</taxon>
        <taxon>Phialemonium</taxon>
    </lineage>
</organism>
<name>A0AAJ0C048_9PEZI</name>